<reference evidence="9" key="1">
    <citation type="journal article" date="2011" name="Nature">
        <title>Genome sequence and analysis of the tuber crop potato.</title>
        <authorList>
            <consortium name="The Potato Genome Sequencing Consortium"/>
        </authorList>
    </citation>
    <scope>NUCLEOTIDE SEQUENCE [LARGE SCALE GENOMIC DNA]</scope>
    <source>
        <strain evidence="9">cv. DM1-3 516 R44</strain>
    </source>
</reference>
<keyword evidence="4" id="KW-0630">Potassium</keyword>
<evidence type="ECO:0000256" key="6">
    <source>
        <dbReference type="SAM" id="MobiDB-lite"/>
    </source>
</evidence>
<keyword evidence="2" id="KW-0631">Potassium channel</keyword>
<keyword evidence="3" id="KW-0406">Ion transport</keyword>
<evidence type="ECO:0000256" key="2">
    <source>
        <dbReference type="ARBA" id="ARBA00022826"/>
    </source>
</evidence>
<keyword evidence="9" id="KW-1185">Reference proteome</keyword>
<feature type="compositionally biased region" description="Polar residues" evidence="6">
    <location>
        <begin position="1"/>
        <end position="17"/>
    </location>
</feature>
<dbReference type="PANTHER" id="PTHR45743">
    <property type="entry name" value="POTASSIUM CHANNEL AKT1"/>
    <property type="match status" value="1"/>
</dbReference>
<evidence type="ECO:0000256" key="3">
    <source>
        <dbReference type="ARBA" id="ARBA00022882"/>
    </source>
</evidence>
<dbReference type="InParanoid" id="M1CEU7"/>
<dbReference type="EnsemblPlants" id="PGSC0003DMT400065948">
    <property type="protein sequence ID" value="PGSC0003DMT400065948"/>
    <property type="gene ID" value="PGSC0003DMG400025670"/>
</dbReference>
<evidence type="ECO:0000256" key="1">
    <source>
        <dbReference type="ARBA" id="ARBA00022538"/>
    </source>
</evidence>
<name>M1CEU7_SOLTU</name>
<dbReference type="GO" id="GO:0034702">
    <property type="term" value="C:monoatomic ion channel complex"/>
    <property type="evidence" value="ECO:0007669"/>
    <property type="project" value="UniProtKB-KW"/>
</dbReference>
<protein>
    <submittedName>
        <fullName evidence="8">Potassium channel NKT1</fullName>
    </submittedName>
</protein>
<dbReference type="HOGENOM" id="CLU_886823_0_0_1"/>
<feature type="region of interest" description="Disordered" evidence="6">
    <location>
        <begin position="1"/>
        <end position="46"/>
    </location>
</feature>
<dbReference type="eggNOG" id="KOG0498">
    <property type="taxonomic scope" value="Eukaryota"/>
</dbReference>
<dbReference type="Gramene" id="PGSC0003DMT400065948">
    <property type="protein sequence ID" value="PGSC0003DMT400065948"/>
    <property type="gene ID" value="PGSC0003DMG400025670"/>
</dbReference>
<dbReference type="PROSITE" id="PS51490">
    <property type="entry name" value="KHA"/>
    <property type="match status" value="1"/>
</dbReference>
<keyword evidence="5" id="KW-0407">Ion channel</keyword>
<keyword evidence="3" id="KW-0851">Voltage-gated channel</keyword>
<dbReference type="Pfam" id="PF11834">
    <property type="entry name" value="KHA"/>
    <property type="match status" value="1"/>
</dbReference>
<evidence type="ECO:0000313" key="9">
    <source>
        <dbReference type="Proteomes" id="UP000011115"/>
    </source>
</evidence>
<proteinExistence type="predicted"/>
<dbReference type="GO" id="GO:0005249">
    <property type="term" value="F:voltage-gated potassium channel activity"/>
    <property type="evidence" value="ECO:0007669"/>
    <property type="project" value="InterPro"/>
</dbReference>
<reference evidence="8" key="2">
    <citation type="submission" date="2015-06" db="UniProtKB">
        <authorList>
            <consortium name="EnsemblPlants"/>
        </authorList>
    </citation>
    <scope>IDENTIFICATION</scope>
    <source>
        <strain evidence="8">DM1-3 516 R44</strain>
    </source>
</reference>
<accession>M1CEU7</accession>
<evidence type="ECO:0000313" key="8">
    <source>
        <dbReference type="EnsemblPlants" id="PGSC0003DMT400065948"/>
    </source>
</evidence>
<keyword evidence="3" id="KW-0813">Transport</keyword>
<evidence type="ECO:0000256" key="4">
    <source>
        <dbReference type="ARBA" id="ARBA00022958"/>
    </source>
</evidence>
<dbReference type="AlphaFoldDB" id="M1CEU7"/>
<sequence length="314" mass="34513">MTNSSSSSKLPISQEIETPSSFNFSIPPPEESPSTPGCGIGETGESNTPLIEVMMSHTLKSEEILPFSPTFVLSGEKFQHFEAQSVVKPSLETPTEGEEEEEEETPLVWWRKGVQGVTVVSVTVPDLEVVDTLHEATLDAYSPVRTKRISQLLRLDRTSFFNTIKATIGDSTIIMNNLLQHLKEQTDPMITTVLADIEHIFTPEETISVASDNGLSNGRLRSRANFFQNSLIGPKYSSTKIGNSRIPGRITIGCLEKADMRRRVVPFPDSIQELLDISADKFGISLTKVLTENGALIEDIAVIRDGDHLVLATS</sequence>
<feature type="domain" description="KHA" evidence="7">
    <location>
        <begin position="249"/>
        <end position="314"/>
    </location>
</feature>
<dbReference type="Proteomes" id="UP000011115">
    <property type="component" value="Unassembled WGS sequence"/>
</dbReference>
<organism evidence="8 9">
    <name type="scientific">Solanum tuberosum</name>
    <name type="common">Potato</name>
    <dbReference type="NCBI Taxonomy" id="4113"/>
    <lineage>
        <taxon>Eukaryota</taxon>
        <taxon>Viridiplantae</taxon>
        <taxon>Streptophyta</taxon>
        <taxon>Embryophyta</taxon>
        <taxon>Tracheophyta</taxon>
        <taxon>Spermatophyta</taxon>
        <taxon>Magnoliopsida</taxon>
        <taxon>eudicotyledons</taxon>
        <taxon>Gunneridae</taxon>
        <taxon>Pentapetalae</taxon>
        <taxon>asterids</taxon>
        <taxon>lamiids</taxon>
        <taxon>Solanales</taxon>
        <taxon>Solanaceae</taxon>
        <taxon>Solanoideae</taxon>
        <taxon>Solaneae</taxon>
        <taxon>Solanum</taxon>
    </lineage>
</organism>
<keyword evidence="1" id="KW-0633">Potassium transport</keyword>
<dbReference type="InterPro" id="IPR045319">
    <property type="entry name" value="KAT/AKT"/>
</dbReference>
<evidence type="ECO:0000259" key="7">
    <source>
        <dbReference type="PROSITE" id="PS51490"/>
    </source>
</evidence>
<evidence type="ECO:0000256" key="5">
    <source>
        <dbReference type="ARBA" id="ARBA00023303"/>
    </source>
</evidence>
<dbReference type="PANTHER" id="PTHR45743:SF43">
    <property type="entry name" value="POTASSIUM CHANNEL"/>
    <property type="match status" value="1"/>
</dbReference>
<dbReference type="PaxDb" id="4113-PGSC0003DMT400065948"/>
<dbReference type="InterPro" id="IPR021789">
    <property type="entry name" value="KHA_dom"/>
</dbReference>